<dbReference type="SUPFAM" id="SSF50370">
    <property type="entry name" value="Ricin B-like lectins"/>
    <property type="match status" value="1"/>
</dbReference>
<dbReference type="InterPro" id="IPR007781">
    <property type="entry name" value="NAGLU"/>
</dbReference>
<feature type="chain" id="PRO_5021707860" evidence="2">
    <location>
        <begin position="34"/>
        <end position="869"/>
    </location>
</feature>
<evidence type="ECO:0000256" key="1">
    <source>
        <dbReference type="ARBA" id="ARBA00022801"/>
    </source>
</evidence>
<gene>
    <name evidence="4" type="ORF">FB465_6863</name>
</gene>
<protein>
    <submittedName>
        <fullName evidence="4">Alpha-N-acetylglucosaminidase</fullName>
    </submittedName>
</protein>
<dbReference type="AlphaFoldDB" id="A0A561F1C0"/>
<dbReference type="InterPro" id="IPR024732">
    <property type="entry name" value="NAGLU_C"/>
</dbReference>
<evidence type="ECO:0000256" key="2">
    <source>
        <dbReference type="SAM" id="SignalP"/>
    </source>
</evidence>
<feature type="signal peptide" evidence="2">
    <location>
        <begin position="1"/>
        <end position="33"/>
    </location>
</feature>
<dbReference type="CDD" id="cd23451">
    <property type="entry name" value="beta-trefoil_Ricin_laminarinase"/>
    <property type="match status" value="1"/>
</dbReference>
<dbReference type="PANTHER" id="PTHR12872">
    <property type="entry name" value="ALPHA-N-ACETYLGLUCOSAMINIDASE"/>
    <property type="match status" value="1"/>
</dbReference>
<dbReference type="GO" id="GO:0005975">
    <property type="term" value="P:carbohydrate metabolic process"/>
    <property type="evidence" value="ECO:0007669"/>
    <property type="project" value="UniProtKB-ARBA"/>
</dbReference>
<name>A0A561F1C0_9ACTN</name>
<evidence type="ECO:0000313" key="4">
    <source>
        <dbReference type="EMBL" id="TWE21665.1"/>
    </source>
</evidence>
<dbReference type="Pfam" id="PF00652">
    <property type="entry name" value="Ricin_B_lectin"/>
    <property type="match status" value="1"/>
</dbReference>
<dbReference type="PROSITE" id="PS50231">
    <property type="entry name" value="RICIN_B_LECTIN"/>
    <property type="match status" value="1"/>
</dbReference>
<dbReference type="Proteomes" id="UP000318416">
    <property type="component" value="Unassembled WGS sequence"/>
</dbReference>
<keyword evidence="5" id="KW-1185">Reference proteome</keyword>
<feature type="domain" description="Ricin B lectin" evidence="3">
    <location>
        <begin position="744"/>
        <end position="868"/>
    </location>
</feature>
<dbReference type="InterPro" id="IPR024733">
    <property type="entry name" value="NAGLU_tim-barrel"/>
</dbReference>
<dbReference type="InterPro" id="IPR035992">
    <property type="entry name" value="Ricin_B-like_lectins"/>
</dbReference>
<keyword evidence="2" id="KW-0732">Signal</keyword>
<dbReference type="Gene3D" id="3.20.20.80">
    <property type="entry name" value="Glycosidases"/>
    <property type="match status" value="1"/>
</dbReference>
<dbReference type="Gene3D" id="1.20.120.670">
    <property type="entry name" value="N-acetyl-b-d-glucoasminidase"/>
    <property type="match status" value="1"/>
</dbReference>
<comment type="caution">
    <text evidence="4">The sequence shown here is derived from an EMBL/GenBank/DDBJ whole genome shotgun (WGS) entry which is preliminary data.</text>
</comment>
<dbReference type="Gene3D" id="2.80.10.50">
    <property type="match status" value="1"/>
</dbReference>
<dbReference type="EMBL" id="VIVR01000001">
    <property type="protein sequence ID" value="TWE21665.1"/>
    <property type="molecule type" value="Genomic_DNA"/>
</dbReference>
<dbReference type="Pfam" id="PF12972">
    <property type="entry name" value="NAGLU_C"/>
    <property type="match status" value="1"/>
</dbReference>
<dbReference type="InterPro" id="IPR029018">
    <property type="entry name" value="Hex-like_dom2"/>
</dbReference>
<evidence type="ECO:0000313" key="5">
    <source>
        <dbReference type="Proteomes" id="UP000318416"/>
    </source>
</evidence>
<evidence type="ECO:0000259" key="3">
    <source>
        <dbReference type="SMART" id="SM00458"/>
    </source>
</evidence>
<dbReference type="PANTHER" id="PTHR12872:SF1">
    <property type="entry name" value="ALPHA-N-ACETYLGLUCOSAMINIDASE"/>
    <property type="match status" value="1"/>
</dbReference>
<dbReference type="GO" id="GO:0016787">
    <property type="term" value="F:hydrolase activity"/>
    <property type="evidence" value="ECO:0007669"/>
    <property type="project" value="UniProtKB-KW"/>
</dbReference>
<accession>A0A561F1C0</accession>
<dbReference type="SMART" id="SM00458">
    <property type="entry name" value="RICIN"/>
    <property type="match status" value="1"/>
</dbReference>
<dbReference type="Pfam" id="PF05089">
    <property type="entry name" value="NAGLU"/>
    <property type="match status" value="1"/>
</dbReference>
<dbReference type="Gene3D" id="3.30.379.10">
    <property type="entry name" value="Chitobiase/beta-hexosaminidase domain 2-like"/>
    <property type="match status" value="1"/>
</dbReference>
<organism evidence="4 5">
    <name type="scientific">Kitasatospora atroaurantiaca</name>
    <dbReference type="NCBI Taxonomy" id="285545"/>
    <lineage>
        <taxon>Bacteria</taxon>
        <taxon>Bacillati</taxon>
        <taxon>Actinomycetota</taxon>
        <taxon>Actinomycetes</taxon>
        <taxon>Kitasatosporales</taxon>
        <taxon>Streptomycetaceae</taxon>
        <taxon>Kitasatospora</taxon>
    </lineage>
</organism>
<dbReference type="InterPro" id="IPR000772">
    <property type="entry name" value="Ricin_B_lectin"/>
</dbReference>
<reference evidence="4 5" key="1">
    <citation type="submission" date="2019-06" db="EMBL/GenBank/DDBJ databases">
        <title>Sequencing the genomes of 1000 actinobacteria strains.</title>
        <authorList>
            <person name="Klenk H.-P."/>
        </authorList>
    </citation>
    <scope>NUCLEOTIDE SEQUENCE [LARGE SCALE GENOMIC DNA]</scope>
    <source>
        <strain evidence="4 5">DSM 41649</strain>
    </source>
</reference>
<sequence length="869" mass="93661">MGFCGKVALVRSLRTWAAVGVATALAVLGTAFAAPTRVVTVSAFAAGPAEAALARLLPDHAAQFTLEPVARPAAGDFFAVSGSAGDVHVQGTSPAVLLSGVNWYLKYTAKVDIGWPGASTARLPATLPAPSGTVRQSATVPHRFALNDTDDGYSGAYRDWASYEKQIDLLALHGVNEVFLQMGADAAYYAAFQEFGYSTAELRSWIPGPAHQSWWLMQNMSGFGGPVTERLIDGRAALGRRIADRLRSLGMTPVLPGYFGTVPPEFVARNPTGRVVPQGGWVGFARPDWLDPRNAMYPTVAEAFYRHQRELFGDSTMYKMDLLHEGGTAGDVPVPDAARAVMNALQTAHPGATWVLLGWQNNPSTQVIDAVDRSRLFVVDGLSDRYDDLDREKAWHGTPYAFGTIPNFGGHTSIGANTTVWAGRFDQWRTKPNSALQGIAYLPEGTGGNPAGYELFAELAWRTVPVDQHAWFADYSARRYGGADPHAAKAWELLRRGPYSTPSGSWSEPQDSLFTARPSLTVATAASWGPDSMRYDPATVQQALAELLQVAPELRSTDAYRFDLVDVARQALANRSRSLLPLLRAAYDAKDLTAFRGHATEWKNDLILLDRLLATDSRFLLGPWLEAAKSWGSTDAEQAAVEYDARSILTTWGTRSGSESGGLHDYANREWSGLVSEFYAVRWTTYLDALDAELASGKAAAAIDWFATEDAWNRQREAYPVQPWGDPVAQAALVHDALPVPARPGPVTGVGGSCVDIPNSNSTSGTGLQLFQCNGTAAQTWTLAGDGTLRALGKCMDVRRGAVTAGTVVQLWDCNGTPAQSWIARADRTLQNTKSGLCLDAEGGSSANGTRLLVWTCTASANQQWQLPG</sequence>
<dbReference type="Pfam" id="PF12971">
    <property type="entry name" value="NAGLU_N"/>
    <property type="match status" value="1"/>
</dbReference>
<proteinExistence type="predicted"/>
<dbReference type="InterPro" id="IPR024240">
    <property type="entry name" value="NAGLU_N"/>
</dbReference>
<keyword evidence="1" id="KW-0378">Hydrolase</keyword>